<keyword evidence="1" id="KW-0472">Membrane</keyword>
<name>A0A4R6K839_9ACTN</name>
<organism evidence="2 3">
    <name type="scientific">Kribbella caucasensis</name>
    <dbReference type="NCBI Taxonomy" id="2512215"/>
    <lineage>
        <taxon>Bacteria</taxon>
        <taxon>Bacillati</taxon>
        <taxon>Actinomycetota</taxon>
        <taxon>Actinomycetes</taxon>
        <taxon>Propionibacteriales</taxon>
        <taxon>Kribbellaceae</taxon>
        <taxon>Kribbella</taxon>
    </lineage>
</organism>
<comment type="caution">
    <text evidence="2">The sequence shown here is derived from an EMBL/GenBank/DDBJ whole genome shotgun (WGS) entry which is preliminary data.</text>
</comment>
<accession>A0A4R6K839</accession>
<sequence length="143" mass="15899">MNTLTATLGPLLSPDEVELTADDKQAAHNKIDSAIRLGGLSPQQATDRHDLVGAARTRGELRRIFDGFADAVPTYGLTLALRVASAVWLVACVVQFIVWSTLAVFGHFDWPWWLWSDLGLGAVVAILWWTNESYHRKSNLREI</sequence>
<dbReference type="RefSeq" id="WP_133802853.1">
    <property type="nucleotide sequence ID" value="NZ_SNWQ01000014.1"/>
</dbReference>
<keyword evidence="3" id="KW-1185">Reference proteome</keyword>
<dbReference type="EMBL" id="SNWQ01000014">
    <property type="protein sequence ID" value="TDO44898.1"/>
    <property type="molecule type" value="Genomic_DNA"/>
</dbReference>
<reference evidence="2 3" key="1">
    <citation type="submission" date="2019-03" db="EMBL/GenBank/DDBJ databases">
        <title>Genomic Encyclopedia of Type Strains, Phase III (KMG-III): the genomes of soil and plant-associated and newly described type strains.</title>
        <authorList>
            <person name="Whitman W."/>
        </authorList>
    </citation>
    <scope>NUCLEOTIDE SEQUENCE [LARGE SCALE GENOMIC DNA]</scope>
    <source>
        <strain evidence="2 3">VKM Ac-2527</strain>
    </source>
</reference>
<dbReference type="AlphaFoldDB" id="A0A4R6K839"/>
<evidence type="ECO:0000313" key="2">
    <source>
        <dbReference type="EMBL" id="TDO44898.1"/>
    </source>
</evidence>
<proteinExistence type="predicted"/>
<feature type="transmembrane region" description="Helical" evidence="1">
    <location>
        <begin position="86"/>
        <end position="106"/>
    </location>
</feature>
<evidence type="ECO:0008006" key="4">
    <source>
        <dbReference type="Google" id="ProtNLM"/>
    </source>
</evidence>
<gene>
    <name evidence="2" type="ORF">EV643_11443</name>
</gene>
<evidence type="ECO:0000256" key="1">
    <source>
        <dbReference type="SAM" id="Phobius"/>
    </source>
</evidence>
<protein>
    <recommendedName>
        <fullName evidence="4">DUF1707 domain-containing protein</fullName>
    </recommendedName>
</protein>
<keyword evidence="1" id="KW-0812">Transmembrane</keyword>
<keyword evidence="1" id="KW-1133">Transmembrane helix</keyword>
<dbReference type="OrthoDB" id="3748531at2"/>
<dbReference type="Proteomes" id="UP000295388">
    <property type="component" value="Unassembled WGS sequence"/>
</dbReference>
<feature type="transmembrane region" description="Helical" evidence="1">
    <location>
        <begin position="112"/>
        <end position="131"/>
    </location>
</feature>
<evidence type="ECO:0000313" key="3">
    <source>
        <dbReference type="Proteomes" id="UP000295388"/>
    </source>
</evidence>